<evidence type="ECO:0000313" key="2">
    <source>
        <dbReference type="EMBL" id="KZP19957.1"/>
    </source>
</evidence>
<accession>A0A166ILQ0</accession>
<proteinExistence type="predicted"/>
<sequence>MKTDGKAGKTHVDEVRPAPGKVELSNEPGGLSGPVRGKSFPPARGGAAPRAPAHSSLHLVRLRNRVDVLQLRNIWSATVSHSITSSRRTSSHLNFVTFLRYTPAERGGCCGPVPWPRTSWSRVSMKPGWAESAVRLCSAYLREAGWRGAGGRDGRSPDIVIDR</sequence>
<keyword evidence="3" id="KW-1185">Reference proteome</keyword>
<dbReference type="Proteomes" id="UP000076532">
    <property type="component" value="Unassembled WGS sequence"/>
</dbReference>
<organism evidence="2 3">
    <name type="scientific">Athelia psychrophila</name>
    <dbReference type="NCBI Taxonomy" id="1759441"/>
    <lineage>
        <taxon>Eukaryota</taxon>
        <taxon>Fungi</taxon>
        <taxon>Dikarya</taxon>
        <taxon>Basidiomycota</taxon>
        <taxon>Agaricomycotina</taxon>
        <taxon>Agaricomycetes</taxon>
        <taxon>Agaricomycetidae</taxon>
        <taxon>Atheliales</taxon>
        <taxon>Atheliaceae</taxon>
        <taxon>Athelia</taxon>
    </lineage>
</organism>
<dbReference type="EMBL" id="KV417559">
    <property type="protein sequence ID" value="KZP19957.1"/>
    <property type="molecule type" value="Genomic_DNA"/>
</dbReference>
<gene>
    <name evidence="2" type="ORF">FIBSPDRAFT_553724</name>
</gene>
<protein>
    <submittedName>
        <fullName evidence="2">Uncharacterized protein</fullName>
    </submittedName>
</protein>
<dbReference type="AlphaFoldDB" id="A0A166ILQ0"/>
<evidence type="ECO:0000256" key="1">
    <source>
        <dbReference type="SAM" id="MobiDB-lite"/>
    </source>
</evidence>
<feature type="region of interest" description="Disordered" evidence="1">
    <location>
        <begin position="1"/>
        <end position="53"/>
    </location>
</feature>
<name>A0A166ILQ0_9AGAM</name>
<reference evidence="2 3" key="1">
    <citation type="journal article" date="2016" name="Mol. Biol. Evol.">
        <title>Comparative Genomics of Early-Diverging Mushroom-Forming Fungi Provides Insights into the Origins of Lignocellulose Decay Capabilities.</title>
        <authorList>
            <person name="Nagy L.G."/>
            <person name="Riley R."/>
            <person name="Tritt A."/>
            <person name="Adam C."/>
            <person name="Daum C."/>
            <person name="Floudas D."/>
            <person name="Sun H."/>
            <person name="Yadav J.S."/>
            <person name="Pangilinan J."/>
            <person name="Larsson K.H."/>
            <person name="Matsuura K."/>
            <person name="Barry K."/>
            <person name="Labutti K."/>
            <person name="Kuo R."/>
            <person name="Ohm R.A."/>
            <person name="Bhattacharya S.S."/>
            <person name="Shirouzu T."/>
            <person name="Yoshinaga Y."/>
            <person name="Martin F.M."/>
            <person name="Grigoriev I.V."/>
            <person name="Hibbett D.S."/>
        </authorList>
    </citation>
    <scope>NUCLEOTIDE SEQUENCE [LARGE SCALE GENOMIC DNA]</scope>
    <source>
        <strain evidence="2 3">CBS 109695</strain>
    </source>
</reference>
<evidence type="ECO:0000313" key="3">
    <source>
        <dbReference type="Proteomes" id="UP000076532"/>
    </source>
</evidence>
<feature type="compositionally biased region" description="Low complexity" evidence="1">
    <location>
        <begin position="41"/>
        <end position="53"/>
    </location>
</feature>
<feature type="compositionally biased region" description="Basic and acidic residues" evidence="1">
    <location>
        <begin position="1"/>
        <end position="16"/>
    </location>
</feature>